<accession>M2QD64</accession>
<protein>
    <submittedName>
        <fullName evidence="2">Uncharacterized protein</fullName>
    </submittedName>
</protein>
<keyword evidence="3" id="KW-1185">Reference proteome</keyword>
<feature type="region of interest" description="Disordered" evidence="1">
    <location>
        <begin position="69"/>
        <end position="128"/>
    </location>
</feature>
<reference evidence="2 3" key="1">
    <citation type="journal article" date="2012" name="Proc. Natl. Acad. Sci. U.S.A.">
        <title>Comparative genomics of Ceriporiopsis subvermispora and Phanerochaete chrysosporium provide insight into selective ligninolysis.</title>
        <authorList>
            <person name="Fernandez-Fueyo E."/>
            <person name="Ruiz-Duenas F.J."/>
            <person name="Ferreira P."/>
            <person name="Floudas D."/>
            <person name="Hibbett D.S."/>
            <person name="Canessa P."/>
            <person name="Larrondo L.F."/>
            <person name="James T.Y."/>
            <person name="Seelenfreund D."/>
            <person name="Lobos S."/>
            <person name="Polanco R."/>
            <person name="Tello M."/>
            <person name="Honda Y."/>
            <person name="Watanabe T."/>
            <person name="Watanabe T."/>
            <person name="Ryu J.S."/>
            <person name="Kubicek C.P."/>
            <person name="Schmoll M."/>
            <person name="Gaskell J."/>
            <person name="Hammel K.E."/>
            <person name="St John F.J."/>
            <person name="Vanden Wymelenberg A."/>
            <person name="Sabat G."/>
            <person name="Splinter BonDurant S."/>
            <person name="Syed K."/>
            <person name="Yadav J.S."/>
            <person name="Doddapaneni H."/>
            <person name="Subramanian V."/>
            <person name="Lavin J.L."/>
            <person name="Oguiza J.A."/>
            <person name="Perez G."/>
            <person name="Pisabarro A.G."/>
            <person name="Ramirez L."/>
            <person name="Santoyo F."/>
            <person name="Master E."/>
            <person name="Coutinho P.M."/>
            <person name="Henrissat B."/>
            <person name="Lombard V."/>
            <person name="Magnuson J.K."/>
            <person name="Kuees U."/>
            <person name="Hori C."/>
            <person name="Igarashi K."/>
            <person name="Samejima M."/>
            <person name="Held B.W."/>
            <person name="Barry K.W."/>
            <person name="LaButti K.M."/>
            <person name="Lapidus A."/>
            <person name="Lindquist E.A."/>
            <person name="Lucas S.M."/>
            <person name="Riley R."/>
            <person name="Salamov A.A."/>
            <person name="Hoffmeister D."/>
            <person name="Schwenk D."/>
            <person name="Hadar Y."/>
            <person name="Yarden O."/>
            <person name="de Vries R.P."/>
            <person name="Wiebenga A."/>
            <person name="Stenlid J."/>
            <person name="Eastwood D."/>
            <person name="Grigoriev I.V."/>
            <person name="Berka R.M."/>
            <person name="Blanchette R.A."/>
            <person name="Kersten P."/>
            <person name="Martinez A.T."/>
            <person name="Vicuna R."/>
            <person name="Cullen D."/>
        </authorList>
    </citation>
    <scope>NUCLEOTIDE SEQUENCE [LARGE SCALE GENOMIC DNA]</scope>
    <source>
        <strain evidence="2 3">B</strain>
    </source>
</reference>
<gene>
    <name evidence="2" type="ORF">CERSUDRAFT_124982</name>
</gene>
<evidence type="ECO:0000256" key="1">
    <source>
        <dbReference type="SAM" id="MobiDB-lite"/>
    </source>
</evidence>
<dbReference type="HOGENOM" id="CLU_897140_0_0_1"/>
<sequence>MVNSYSLGSYERAMRGGEVVAAQVGLATGPVSVEREKHGECSEDEVCECTGSCACMNGEASSSMVVVGHGEGEGGRRGGGGGGAQAQVGTVQVASKDKVRRPKPLAHCSPRSSPLSSSSSSSTLVRATRRRRATLPAMFKATPLHTIEPTIAALDRWSPRGELLYLPPDHQHGIATTSRHSSPRSISVFSFPPRIPVGPPRVLLLQTVLRVRAHITPRRISPLRTAHPVGPSCASVPRTCRHSPTLRGRVQGPGREMTFTESCAFLCPFRLSGTRMVPPSLASLLPEIMDLAPRSQRSANRHRGVSEPDG</sequence>
<organism evidence="2 3">
    <name type="scientific">Ceriporiopsis subvermispora (strain B)</name>
    <name type="common">White-rot fungus</name>
    <name type="synonym">Gelatoporia subvermispora</name>
    <dbReference type="NCBI Taxonomy" id="914234"/>
    <lineage>
        <taxon>Eukaryota</taxon>
        <taxon>Fungi</taxon>
        <taxon>Dikarya</taxon>
        <taxon>Basidiomycota</taxon>
        <taxon>Agaricomycotina</taxon>
        <taxon>Agaricomycetes</taxon>
        <taxon>Polyporales</taxon>
        <taxon>Gelatoporiaceae</taxon>
        <taxon>Gelatoporia</taxon>
    </lineage>
</organism>
<evidence type="ECO:0000313" key="3">
    <source>
        <dbReference type="Proteomes" id="UP000016930"/>
    </source>
</evidence>
<evidence type="ECO:0000313" key="2">
    <source>
        <dbReference type="EMBL" id="EMD34973.1"/>
    </source>
</evidence>
<name>M2QD64_CERS8</name>
<proteinExistence type="predicted"/>
<feature type="compositionally biased region" description="Low complexity" evidence="1">
    <location>
        <begin position="85"/>
        <end position="94"/>
    </location>
</feature>
<dbReference type="AlphaFoldDB" id="M2QD64"/>
<feature type="compositionally biased region" description="Low complexity" evidence="1">
    <location>
        <begin position="109"/>
        <end position="126"/>
    </location>
</feature>
<dbReference type="EMBL" id="KB445801">
    <property type="protein sequence ID" value="EMD34973.1"/>
    <property type="molecule type" value="Genomic_DNA"/>
</dbReference>
<dbReference type="Proteomes" id="UP000016930">
    <property type="component" value="Unassembled WGS sequence"/>
</dbReference>